<keyword evidence="3" id="KW-1003">Cell membrane</keyword>
<keyword evidence="2 7" id="KW-0813">Transport</keyword>
<dbReference type="PANTHER" id="PTHR43005">
    <property type="entry name" value="BLR7065 PROTEIN"/>
    <property type="match status" value="1"/>
</dbReference>
<evidence type="ECO:0000259" key="8">
    <source>
        <dbReference type="PROSITE" id="PS50928"/>
    </source>
</evidence>
<dbReference type="GO" id="GO:0055085">
    <property type="term" value="P:transmembrane transport"/>
    <property type="evidence" value="ECO:0007669"/>
    <property type="project" value="InterPro"/>
</dbReference>
<proteinExistence type="inferred from homology"/>
<comment type="similarity">
    <text evidence="7">Belongs to the binding-protein-dependent transport system permease family.</text>
</comment>
<dbReference type="Pfam" id="PF00528">
    <property type="entry name" value="BPD_transp_1"/>
    <property type="match status" value="1"/>
</dbReference>
<dbReference type="EMBL" id="CT573073">
    <property type="protein sequence ID" value="CAJ71446.1"/>
    <property type="molecule type" value="Genomic_DNA"/>
</dbReference>
<reference evidence="9" key="1">
    <citation type="journal article" date="2006" name="Nature">
        <title>Deciphering the evolution and metabolism of an anammox bacterium from a community genome.</title>
        <authorList>
            <person name="Strous M."/>
            <person name="Pelletier E."/>
            <person name="Mangenot S."/>
            <person name="Rattei T."/>
            <person name="Lehner A."/>
            <person name="Taylor M.W."/>
            <person name="Horn M."/>
            <person name="Daims H."/>
            <person name="Bartol-Mavel D."/>
            <person name="Wincker P."/>
            <person name="Barbe V."/>
            <person name="Fonknechten N."/>
            <person name="Vallenet D."/>
            <person name="Segurens B."/>
            <person name="Schenowitz-Truong C."/>
            <person name="Medigue C."/>
            <person name="Collingro A."/>
            <person name="Snel B."/>
            <person name="Dutilh B.E."/>
            <person name="OpDenCamp H.J.M."/>
            <person name="vanDerDrift C."/>
            <person name="Cirpus I."/>
            <person name="vanDePas-Schoonen K.T."/>
            <person name="Harhangi H.R."/>
            <person name="vanNiftrik L."/>
            <person name="Schmid M."/>
            <person name="Keltjens J."/>
            <person name="vanDeVossenberg J."/>
            <person name="Kartal B."/>
            <person name="Meier H."/>
            <person name="Frishman D."/>
            <person name="Huynen M.A."/>
            <person name="Mewes H."/>
            <person name="Weissenbach J."/>
            <person name="Jetten M.S.M."/>
            <person name="Wagner M."/>
            <person name="LePaslier D."/>
        </authorList>
    </citation>
    <scope>NUCLEOTIDE SEQUENCE</scope>
</reference>
<name>Q1PW41_KUEST</name>
<evidence type="ECO:0000256" key="5">
    <source>
        <dbReference type="ARBA" id="ARBA00022989"/>
    </source>
</evidence>
<evidence type="ECO:0000256" key="4">
    <source>
        <dbReference type="ARBA" id="ARBA00022692"/>
    </source>
</evidence>
<dbReference type="Gene3D" id="1.10.3720.10">
    <property type="entry name" value="MetI-like"/>
    <property type="match status" value="1"/>
</dbReference>
<accession>Q1PW41</accession>
<comment type="subcellular location">
    <subcellularLocation>
        <location evidence="1 7">Cell membrane</location>
        <topology evidence="1 7">Multi-pass membrane protein</topology>
    </subcellularLocation>
</comment>
<reference evidence="9" key="2">
    <citation type="submission" date="2006-01" db="EMBL/GenBank/DDBJ databases">
        <authorList>
            <person name="Genoscope"/>
        </authorList>
    </citation>
    <scope>NUCLEOTIDE SEQUENCE</scope>
</reference>
<evidence type="ECO:0000256" key="2">
    <source>
        <dbReference type="ARBA" id="ARBA00022448"/>
    </source>
</evidence>
<dbReference type="AlphaFoldDB" id="Q1PW41"/>
<keyword evidence="4 7" id="KW-0812">Transmembrane</keyword>
<dbReference type="InterPro" id="IPR035906">
    <property type="entry name" value="MetI-like_sf"/>
</dbReference>
<feature type="transmembrane region" description="Helical" evidence="7">
    <location>
        <begin position="7"/>
        <end position="27"/>
    </location>
</feature>
<dbReference type="GO" id="GO:0005886">
    <property type="term" value="C:plasma membrane"/>
    <property type="evidence" value="ECO:0007669"/>
    <property type="project" value="UniProtKB-SubCell"/>
</dbReference>
<dbReference type="SUPFAM" id="SSF160964">
    <property type="entry name" value="MalF N-terminal region-like"/>
    <property type="match status" value="1"/>
</dbReference>
<evidence type="ECO:0000256" key="3">
    <source>
        <dbReference type="ARBA" id="ARBA00022475"/>
    </source>
</evidence>
<dbReference type="PROSITE" id="PS50928">
    <property type="entry name" value="ABC_TM1"/>
    <property type="match status" value="1"/>
</dbReference>
<protein>
    <submittedName>
        <fullName evidence="9">Strongly similar to trehalose/maltose transport protein MalF</fullName>
    </submittedName>
</protein>
<dbReference type="PANTHER" id="PTHR43005:SF1">
    <property type="entry name" value="SPERMIDINE_PUTRESCINE TRANSPORT SYSTEM PERMEASE PROTEIN"/>
    <property type="match status" value="1"/>
</dbReference>
<keyword evidence="5 7" id="KW-1133">Transmembrane helix</keyword>
<keyword evidence="6 7" id="KW-0472">Membrane</keyword>
<feature type="domain" description="ABC transmembrane type-1" evidence="8">
    <location>
        <begin position="65"/>
        <end position="277"/>
    </location>
</feature>
<organism evidence="9">
    <name type="scientific">Kuenenia stuttgartiensis</name>
    <dbReference type="NCBI Taxonomy" id="174633"/>
    <lineage>
        <taxon>Bacteria</taxon>
        <taxon>Pseudomonadati</taxon>
        <taxon>Planctomycetota</taxon>
        <taxon>Candidatus Brocadiia</taxon>
        <taxon>Candidatus Brocadiales</taxon>
        <taxon>Candidatus Brocadiaceae</taxon>
        <taxon>Candidatus Kuenenia</taxon>
    </lineage>
</organism>
<dbReference type="InterPro" id="IPR000515">
    <property type="entry name" value="MetI-like"/>
</dbReference>
<feature type="transmembrane region" description="Helical" evidence="7">
    <location>
        <begin position="199"/>
        <end position="218"/>
    </location>
</feature>
<dbReference type="SUPFAM" id="SSF161098">
    <property type="entry name" value="MetI-like"/>
    <property type="match status" value="1"/>
</dbReference>
<feature type="transmembrane region" description="Helical" evidence="7">
    <location>
        <begin position="256"/>
        <end position="278"/>
    </location>
</feature>
<evidence type="ECO:0000313" key="9">
    <source>
        <dbReference type="EMBL" id="CAJ71446.1"/>
    </source>
</evidence>
<evidence type="ECO:0000256" key="1">
    <source>
        <dbReference type="ARBA" id="ARBA00004651"/>
    </source>
</evidence>
<feature type="transmembrane region" description="Helical" evidence="7">
    <location>
        <begin position="102"/>
        <end position="122"/>
    </location>
</feature>
<gene>
    <name evidence="9" type="primary">malF</name>
    <name evidence="9" type="ORF">kustc0701</name>
</gene>
<feature type="transmembrane region" description="Helical" evidence="7">
    <location>
        <begin position="61"/>
        <end position="90"/>
    </location>
</feature>
<feature type="transmembrane region" description="Helical" evidence="7">
    <location>
        <begin position="160"/>
        <end position="178"/>
    </location>
</feature>
<sequence>MQRNRFPYFCLIPGLVLVALFSLFPFIDTLVLSFKNSKTILPDETFNGFHNYKVLVSYSRFWHALFFTLLFTFVSISLEAIVGLCFGLMLNLISEKKGFLRIFILIPWIIPTVVTARMWQWMLDYNLGILNYLLGIIEIGRINWLGNSFVAFLSLVMADVWKTSPFVAIIVWAGLSAIPREIYKASIIDGANSWQSFRYITLPLILPILGVAVLFRAIDTLRIFDLVYVLTGGGPGGATETLSVYSYRLFFYKGDFGQGAAASVFILLLVAGFSYFYMKKSFGKTETNQP</sequence>
<evidence type="ECO:0000256" key="6">
    <source>
        <dbReference type="ARBA" id="ARBA00023136"/>
    </source>
</evidence>
<evidence type="ECO:0000256" key="7">
    <source>
        <dbReference type="RuleBase" id="RU363032"/>
    </source>
</evidence>
<dbReference type="CDD" id="cd06261">
    <property type="entry name" value="TM_PBP2"/>
    <property type="match status" value="1"/>
</dbReference>